<keyword evidence="2" id="KW-0812">Transmembrane</keyword>
<name>A0A0V1MSK3_9BILA</name>
<gene>
    <name evidence="3" type="ORF">T10_8519</name>
</gene>
<organism evidence="3 4">
    <name type="scientific">Trichinella papuae</name>
    <dbReference type="NCBI Taxonomy" id="268474"/>
    <lineage>
        <taxon>Eukaryota</taxon>
        <taxon>Metazoa</taxon>
        <taxon>Ecdysozoa</taxon>
        <taxon>Nematoda</taxon>
        <taxon>Enoplea</taxon>
        <taxon>Dorylaimia</taxon>
        <taxon>Trichinellida</taxon>
        <taxon>Trichinellidae</taxon>
        <taxon>Trichinella</taxon>
    </lineage>
</organism>
<feature type="transmembrane region" description="Helical" evidence="2">
    <location>
        <begin position="21"/>
        <end position="37"/>
    </location>
</feature>
<sequence length="107" mass="12542">MNESNFSNQNYVDIPQHYDNFFALIGCCIFYFIGPNISIYEYVTLKLIIFLILHFIASQWSRMECNSNNSRESTKNNNINNSKEQPTTTIDNKVKDMDKVETTKRNT</sequence>
<evidence type="ECO:0000313" key="4">
    <source>
        <dbReference type="Proteomes" id="UP000054843"/>
    </source>
</evidence>
<keyword evidence="2" id="KW-1133">Transmembrane helix</keyword>
<feature type="region of interest" description="Disordered" evidence="1">
    <location>
        <begin position="66"/>
        <end position="107"/>
    </location>
</feature>
<dbReference type="Proteomes" id="UP000054843">
    <property type="component" value="Unassembled WGS sequence"/>
</dbReference>
<proteinExistence type="predicted"/>
<accession>A0A0V1MSK3</accession>
<evidence type="ECO:0000313" key="3">
    <source>
        <dbReference type="EMBL" id="KRZ74781.1"/>
    </source>
</evidence>
<dbReference type="EMBL" id="JYDO01000046">
    <property type="protein sequence ID" value="KRZ74781.1"/>
    <property type="molecule type" value="Genomic_DNA"/>
</dbReference>
<evidence type="ECO:0000256" key="1">
    <source>
        <dbReference type="SAM" id="MobiDB-lite"/>
    </source>
</evidence>
<keyword evidence="2" id="KW-0472">Membrane</keyword>
<protein>
    <submittedName>
        <fullName evidence="3">Uncharacterized protein</fullName>
    </submittedName>
</protein>
<feature type="compositionally biased region" description="Polar residues" evidence="1">
    <location>
        <begin position="66"/>
        <end position="91"/>
    </location>
</feature>
<evidence type="ECO:0000256" key="2">
    <source>
        <dbReference type="SAM" id="Phobius"/>
    </source>
</evidence>
<keyword evidence="4" id="KW-1185">Reference proteome</keyword>
<feature type="compositionally biased region" description="Basic and acidic residues" evidence="1">
    <location>
        <begin position="92"/>
        <end position="107"/>
    </location>
</feature>
<reference evidence="3 4" key="1">
    <citation type="submission" date="2015-01" db="EMBL/GenBank/DDBJ databases">
        <title>Evolution of Trichinella species and genotypes.</title>
        <authorList>
            <person name="Korhonen P.K."/>
            <person name="Edoardo P."/>
            <person name="Giuseppe L.R."/>
            <person name="Gasser R.B."/>
        </authorList>
    </citation>
    <scope>NUCLEOTIDE SEQUENCE [LARGE SCALE GENOMIC DNA]</scope>
    <source>
        <strain evidence="3">ISS1980</strain>
    </source>
</reference>
<dbReference type="AlphaFoldDB" id="A0A0V1MSK3"/>
<comment type="caution">
    <text evidence="3">The sequence shown here is derived from an EMBL/GenBank/DDBJ whole genome shotgun (WGS) entry which is preliminary data.</text>
</comment>